<dbReference type="SUPFAM" id="SSF52540">
    <property type="entry name" value="P-loop containing nucleoside triphosphate hydrolases"/>
    <property type="match status" value="1"/>
</dbReference>
<gene>
    <name evidence="4" type="ORF">PGLA1383_LOCUS30</name>
</gene>
<dbReference type="AlphaFoldDB" id="A0A813CYN8"/>
<dbReference type="EMBL" id="CAJNNV010000006">
    <property type="protein sequence ID" value="CAE8580996.1"/>
    <property type="molecule type" value="Genomic_DNA"/>
</dbReference>
<feature type="non-terminal residue" evidence="4">
    <location>
        <position position="1"/>
    </location>
</feature>
<sequence length="224" mass="23569">MFGFCGYVALLLCVLACLELLSGIGSTRERQAEEDAVSSPEVLWLCPGHGQAHRARQHLDRVGAPLGVVSHEACGDAPIASDRAALAEAGSKLQILLGTPGRVLSLLREGAFHLGQLSRVVVQGGGCFQDDGCARDVRAIVDEAASPPQLLVFGEEMLPDARRRCQVFLSRGLGPLVEVSLGKGLDSSQGSSGSLCTEWRHSDGESSKDVACSREVLLPLGVAL</sequence>
<evidence type="ECO:0000259" key="3">
    <source>
        <dbReference type="Pfam" id="PF00270"/>
    </source>
</evidence>
<evidence type="ECO:0000256" key="1">
    <source>
        <dbReference type="SAM" id="MobiDB-lite"/>
    </source>
</evidence>
<organism evidence="4 5">
    <name type="scientific">Polarella glacialis</name>
    <name type="common">Dinoflagellate</name>
    <dbReference type="NCBI Taxonomy" id="89957"/>
    <lineage>
        <taxon>Eukaryota</taxon>
        <taxon>Sar</taxon>
        <taxon>Alveolata</taxon>
        <taxon>Dinophyceae</taxon>
        <taxon>Suessiales</taxon>
        <taxon>Suessiaceae</taxon>
        <taxon>Polarella</taxon>
    </lineage>
</organism>
<dbReference type="InterPro" id="IPR027417">
    <property type="entry name" value="P-loop_NTPase"/>
</dbReference>
<feature type="domain" description="DEAD/DEAH-box helicase" evidence="3">
    <location>
        <begin position="35"/>
        <end position="152"/>
    </location>
</feature>
<evidence type="ECO:0000256" key="2">
    <source>
        <dbReference type="SAM" id="SignalP"/>
    </source>
</evidence>
<dbReference type="Proteomes" id="UP000654075">
    <property type="component" value="Unassembled WGS sequence"/>
</dbReference>
<dbReference type="GO" id="GO:0003676">
    <property type="term" value="F:nucleic acid binding"/>
    <property type="evidence" value="ECO:0007669"/>
    <property type="project" value="InterPro"/>
</dbReference>
<keyword evidence="5" id="KW-1185">Reference proteome</keyword>
<feature type="compositionally biased region" description="Low complexity" evidence="1">
    <location>
        <begin position="185"/>
        <end position="195"/>
    </location>
</feature>
<dbReference type="Pfam" id="PF00270">
    <property type="entry name" value="DEAD"/>
    <property type="match status" value="1"/>
</dbReference>
<dbReference type="InterPro" id="IPR011545">
    <property type="entry name" value="DEAD/DEAH_box_helicase_dom"/>
</dbReference>
<dbReference type="Gene3D" id="3.40.50.300">
    <property type="entry name" value="P-loop containing nucleotide triphosphate hydrolases"/>
    <property type="match status" value="1"/>
</dbReference>
<feature type="signal peptide" evidence="2">
    <location>
        <begin position="1"/>
        <end position="26"/>
    </location>
</feature>
<reference evidence="4" key="1">
    <citation type="submission" date="2021-02" db="EMBL/GenBank/DDBJ databases">
        <authorList>
            <person name="Dougan E. K."/>
            <person name="Rhodes N."/>
            <person name="Thang M."/>
            <person name="Chan C."/>
        </authorList>
    </citation>
    <scope>NUCLEOTIDE SEQUENCE</scope>
</reference>
<accession>A0A813CYN8</accession>
<comment type="caution">
    <text evidence="4">The sequence shown here is derived from an EMBL/GenBank/DDBJ whole genome shotgun (WGS) entry which is preliminary data.</text>
</comment>
<evidence type="ECO:0000313" key="5">
    <source>
        <dbReference type="Proteomes" id="UP000654075"/>
    </source>
</evidence>
<proteinExistence type="predicted"/>
<feature type="chain" id="PRO_5032664126" description="DEAD/DEAH-box helicase domain-containing protein" evidence="2">
    <location>
        <begin position="27"/>
        <end position="224"/>
    </location>
</feature>
<name>A0A813CYN8_POLGL</name>
<protein>
    <recommendedName>
        <fullName evidence="3">DEAD/DEAH-box helicase domain-containing protein</fullName>
    </recommendedName>
</protein>
<feature type="region of interest" description="Disordered" evidence="1">
    <location>
        <begin position="185"/>
        <end position="205"/>
    </location>
</feature>
<keyword evidence="2" id="KW-0732">Signal</keyword>
<evidence type="ECO:0000313" key="4">
    <source>
        <dbReference type="EMBL" id="CAE8580996.1"/>
    </source>
</evidence>
<dbReference type="GO" id="GO:0005524">
    <property type="term" value="F:ATP binding"/>
    <property type="evidence" value="ECO:0007669"/>
    <property type="project" value="InterPro"/>
</dbReference>